<dbReference type="Pfam" id="PF08755">
    <property type="entry name" value="YccV-like"/>
    <property type="match status" value="1"/>
</dbReference>
<dbReference type="STRING" id="1073089.A0A1L9RHK1"/>
<organism evidence="2 3">
    <name type="scientific">Aspergillus wentii DTO 134E9</name>
    <dbReference type="NCBI Taxonomy" id="1073089"/>
    <lineage>
        <taxon>Eukaryota</taxon>
        <taxon>Fungi</taxon>
        <taxon>Dikarya</taxon>
        <taxon>Ascomycota</taxon>
        <taxon>Pezizomycotina</taxon>
        <taxon>Eurotiomycetes</taxon>
        <taxon>Eurotiomycetidae</taxon>
        <taxon>Eurotiales</taxon>
        <taxon>Aspergillaceae</taxon>
        <taxon>Aspergillus</taxon>
        <taxon>Aspergillus subgen. Cremei</taxon>
    </lineage>
</organism>
<sequence>MILSLDHLPEEILHCILCHCDPCCSAALEQTARRFKNATNQPLLWRFYCKTLFKFWDKRHDMPKKLAGPVLSVNWKSLYVSRHLIDRSTTYLLNCILASQTGRIEKYQAIIDSGYDAKDTLLRHASVEPYIEDHLARRYYSTSLLNCLHRSIAVQQWAGLGNGEAVPLGRALGAFDLFIPESGYGNLDEMSVKLDGIAASVIANYPGIDHLTLRDRALTIASYLKTKNLTGIGLGREYHLLEHNFLGYALKNPEHNSLPLISAAIYCEVAQRLGLNAGPCGFPFHVHVIVSPPAGFDMDGNMLNSMARGEPMYIDPFRSEGETSVHSLQSQLDFLGASTPEKSSFLGESLTSEIVLRCAKNILNSVQHMSQFPTTDSVLMDITSAKYAAFWSSVLISGPSRPAELRHILPCLMEVFATNFPSDMYLMERYLGPLFRGMPEYEHILESLHVMRSVDEIPKQVHRRTGEHIVRYRIGQVFEHRRYHYIGIIIGWDTECGAGEQWMRRMGVDHLQAGRHQSFYHVLVEDKSVRYVAEENVELVKPHIDELPQALVKVAGKHFKRWDKETQAFISNISDEYPED</sequence>
<dbReference type="Pfam" id="PF13369">
    <property type="entry name" value="Transglut_core2"/>
    <property type="match status" value="1"/>
</dbReference>
<dbReference type="InterPro" id="IPR001810">
    <property type="entry name" value="F-box_dom"/>
</dbReference>
<keyword evidence="3" id="KW-1185">Reference proteome</keyword>
<dbReference type="SUPFAM" id="SSF81383">
    <property type="entry name" value="F-box domain"/>
    <property type="match status" value="1"/>
</dbReference>
<gene>
    <name evidence="2" type="ORF">ASPWEDRAFT_136237</name>
</gene>
<dbReference type="InterPro" id="IPR011722">
    <property type="entry name" value="Hemimethylated_DNA-bd_dom"/>
</dbReference>
<dbReference type="EMBL" id="KV878213">
    <property type="protein sequence ID" value="OJJ34313.1"/>
    <property type="molecule type" value="Genomic_DNA"/>
</dbReference>
<protein>
    <recommendedName>
        <fullName evidence="1">F-box domain-containing protein</fullName>
    </recommendedName>
</protein>
<dbReference type="Proteomes" id="UP000184383">
    <property type="component" value="Unassembled WGS sequence"/>
</dbReference>
<dbReference type="PANTHER" id="PTHR31350">
    <property type="entry name" value="SI:DKEY-261L7.2"/>
    <property type="match status" value="1"/>
</dbReference>
<dbReference type="SMART" id="SM00992">
    <property type="entry name" value="YccV-like"/>
    <property type="match status" value="1"/>
</dbReference>
<dbReference type="Pfam" id="PF12937">
    <property type="entry name" value="F-box-like"/>
    <property type="match status" value="1"/>
</dbReference>
<dbReference type="OrthoDB" id="28868at2759"/>
<dbReference type="InterPro" id="IPR032698">
    <property type="entry name" value="SirB1_N"/>
</dbReference>
<evidence type="ECO:0000259" key="1">
    <source>
        <dbReference type="PROSITE" id="PS50181"/>
    </source>
</evidence>
<dbReference type="Gene3D" id="2.30.30.390">
    <property type="entry name" value="Hemimethylated DNA-binding domain"/>
    <property type="match status" value="1"/>
</dbReference>
<proteinExistence type="predicted"/>
<dbReference type="RefSeq" id="XP_040687989.1">
    <property type="nucleotide sequence ID" value="XM_040829342.1"/>
</dbReference>
<evidence type="ECO:0000313" key="3">
    <source>
        <dbReference type="Proteomes" id="UP000184383"/>
    </source>
</evidence>
<dbReference type="NCBIfam" id="TIGR02097">
    <property type="entry name" value="yccV"/>
    <property type="match status" value="1"/>
</dbReference>
<dbReference type="SUPFAM" id="SSF141255">
    <property type="entry name" value="YccV-like"/>
    <property type="match status" value="1"/>
</dbReference>
<dbReference type="VEuPathDB" id="FungiDB:ASPWEDRAFT_136237"/>
<accession>A0A1L9RHK1</accession>
<dbReference type="GO" id="GO:0003677">
    <property type="term" value="F:DNA binding"/>
    <property type="evidence" value="ECO:0007669"/>
    <property type="project" value="InterPro"/>
</dbReference>
<dbReference type="AlphaFoldDB" id="A0A1L9RHK1"/>
<evidence type="ECO:0000313" key="2">
    <source>
        <dbReference type="EMBL" id="OJJ34313.1"/>
    </source>
</evidence>
<feature type="domain" description="F-box" evidence="1">
    <location>
        <begin position="2"/>
        <end position="48"/>
    </location>
</feature>
<dbReference type="Gene3D" id="1.20.1280.50">
    <property type="match status" value="1"/>
</dbReference>
<dbReference type="PROSITE" id="PS50181">
    <property type="entry name" value="FBOX"/>
    <property type="match status" value="1"/>
</dbReference>
<dbReference type="InterPro" id="IPR036047">
    <property type="entry name" value="F-box-like_dom_sf"/>
</dbReference>
<dbReference type="GeneID" id="63745190"/>
<name>A0A1L9RHK1_ASPWE</name>
<dbReference type="PANTHER" id="PTHR31350:SF27">
    <property type="entry name" value="HEMIMETHYLATED DNA-BINDING DOMAIN-CONTAINING PROTEIN"/>
    <property type="match status" value="1"/>
</dbReference>
<dbReference type="InterPro" id="IPR036623">
    <property type="entry name" value="Hemimethylated_DNA-bd_sf"/>
</dbReference>
<reference evidence="3" key="1">
    <citation type="journal article" date="2017" name="Genome Biol.">
        <title>Comparative genomics reveals high biological diversity and specific adaptations in the industrially and medically important fungal genus Aspergillus.</title>
        <authorList>
            <person name="de Vries R.P."/>
            <person name="Riley R."/>
            <person name="Wiebenga A."/>
            <person name="Aguilar-Osorio G."/>
            <person name="Amillis S."/>
            <person name="Uchima C.A."/>
            <person name="Anderluh G."/>
            <person name="Asadollahi M."/>
            <person name="Askin M."/>
            <person name="Barry K."/>
            <person name="Battaglia E."/>
            <person name="Bayram O."/>
            <person name="Benocci T."/>
            <person name="Braus-Stromeyer S.A."/>
            <person name="Caldana C."/>
            <person name="Canovas D."/>
            <person name="Cerqueira G.C."/>
            <person name="Chen F."/>
            <person name="Chen W."/>
            <person name="Choi C."/>
            <person name="Clum A."/>
            <person name="Dos Santos R.A."/>
            <person name="Damasio A.R."/>
            <person name="Diallinas G."/>
            <person name="Emri T."/>
            <person name="Fekete E."/>
            <person name="Flipphi M."/>
            <person name="Freyberg S."/>
            <person name="Gallo A."/>
            <person name="Gournas C."/>
            <person name="Habgood R."/>
            <person name="Hainaut M."/>
            <person name="Harispe M.L."/>
            <person name="Henrissat B."/>
            <person name="Hilden K.S."/>
            <person name="Hope R."/>
            <person name="Hossain A."/>
            <person name="Karabika E."/>
            <person name="Karaffa L."/>
            <person name="Karanyi Z."/>
            <person name="Krasevec N."/>
            <person name="Kuo A."/>
            <person name="Kusch H."/>
            <person name="LaButti K."/>
            <person name="Lagendijk E.L."/>
            <person name="Lapidus A."/>
            <person name="Levasseur A."/>
            <person name="Lindquist E."/>
            <person name="Lipzen A."/>
            <person name="Logrieco A.F."/>
            <person name="MacCabe A."/>
            <person name="Maekelae M.R."/>
            <person name="Malavazi I."/>
            <person name="Melin P."/>
            <person name="Meyer V."/>
            <person name="Mielnichuk N."/>
            <person name="Miskei M."/>
            <person name="Molnar A.P."/>
            <person name="Mule G."/>
            <person name="Ngan C.Y."/>
            <person name="Orejas M."/>
            <person name="Orosz E."/>
            <person name="Ouedraogo J.P."/>
            <person name="Overkamp K.M."/>
            <person name="Park H.-S."/>
            <person name="Perrone G."/>
            <person name="Piumi F."/>
            <person name="Punt P.J."/>
            <person name="Ram A.F."/>
            <person name="Ramon A."/>
            <person name="Rauscher S."/>
            <person name="Record E."/>
            <person name="Riano-Pachon D.M."/>
            <person name="Robert V."/>
            <person name="Roehrig J."/>
            <person name="Ruller R."/>
            <person name="Salamov A."/>
            <person name="Salih N.S."/>
            <person name="Samson R.A."/>
            <person name="Sandor E."/>
            <person name="Sanguinetti M."/>
            <person name="Schuetze T."/>
            <person name="Sepcic K."/>
            <person name="Shelest E."/>
            <person name="Sherlock G."/>
            <person name="Sophianopoulou V."/>
            <person name="Squina F.M."/>
            <person name="Sun H."/>
            <person name="Susca A."/>
            <person name="Todd R.B."/>
            <person name="Tsang A."/>
            <person name="Unkles S.E."/>
            <person name="van de Wiele N."/>
            <person name="van Rossen-Uffink D."/>
            <person name="Oliveira J.V."/>
            <person name="Vesth T.C."/>
            <person name="Visser J."/>
            <person name="Yu J.-H."/>
            <person name="Zhou M."/>
            <person name="Andersen M.R."/>
            <person name="Archer D.B."/>
            <person name="Baker S.E."/>
            <person name="Benoit I."/>
            <person name="Brakhage A.A."/>
            <person name="Braus G.H."/>
            <person name="Fischer R."/>
            <person name="Frisvad J.C."/>
            <person name="Goldman G.H."/>
            <person name="Houbraken J."/>
            <person name="Oakley B."/>
            <person name="Pocsi I."/>
            <person name="Scazzocchio C."/>
            <person name="Seiboth B."/>
            <person name="vanKuyk P.A."/>
            <person name="Wortman J."/>
            <person name="Dyer P.S."/>
            <person name="Grigoriev I.V."/>
        </authorList>
    </citation>
    <scope>NUCLEOTIDE SEQUENCE [LARGE SCALE GENOMIC DNA]</scope>
    <source>
        <strain evidence="3">DTO 134E9</strain>
    </source>
</reference>